<protein>
    <recommendedName>
        <fullName evidence="2">Transposase IS701-like DDE domain-containing protein</fullName>
    </recommendedName>
</protein>
<dbReference type="InterPro" id="IPR012337">
    <property type="entry name" value="RNaseH-like_sf"/>
</dbReference>
<dbReference type="EMBL" id="JACHDO010000001">
    <property type="protein sequence ID" value="MBB5493506.1"/>
    <property type="molecule type" value="Genomic_DNA"/>
</dbReference>
<name>A0A840WP39_9ACTN</name>
<feature type="domain" description="Transposase IS701-like DDE" evidence="2">
    <location>
        <begin position="286"/>
        <end position="394"/>
    </location>
</feature>
<gene>
    <name evidence="3" type="ORF">HNR07_004643</name>
</gene>
<evidence type="ECO:0000259" key="2">
    <source>
        <dbReference type="Pfam" id="PF13546"/>
    </source>
</evidence>
<keyword evidence="4" id="KW-1185">Reference proteome</keyword>
<feature type="domain" description="Transposase IS701-like DDE" evidence="2">
    <location>
        <begin position="18"/>
        <end position="148"/>
    </location>
</feature>
<evidence type="ECO:0000256" key="1">
    <source>
        <dbReference type="SAM" id="MobiDB-lite"/>
    </source>
</evidence>
<feature type="region of interest" description="Disordered" evidence="1">
    <location>
        <begin position="161"/>
        <end position="194"/>
    </location>
</feature>
<dbReference type="Proteomes" id="UP000579647">
    <property type="component" value="Unassembled WGS sequence"/>
</dbReference>
<dbReference type="AlphaFoldDB" id="A0A840WP39"/>
<sequence length="560" mass="61814">MLPHPTLPPTLQRLLTHFWPHFTRPTFTTFTALITGLITHTGPRTVCGILTGSGLARHWHHDRAHAFFSRRKWNPHHLGQTMAHLITQAFTHPGQDLTLAIDDTLIKRSGRRVWGRYRQHDGTRPKNHPLAWGVCFVVTALAIRLPGRTTALALPTLTACWRPRPTKPSPGTAGHNGPVPHPQTAHTSPTAATARVLDSARTRHAQAHHGLQLRQAKEAALPAGHRLPGPDPTPALKERLNRCAQELAAAQAAHEQALDRVLQATTPTTGGSTGGPTGQDETSQAETGQRPTKTETAIALATRQAHQFPDRTIHVVADSAYHSPALRVLPPNLTWTFRLAATAVLHQVPPPAPAGTPTRPGRPRYAGPRLGTPEQIAATAHFVALGNDTGQEMAVIDCRWVRSLGPTPLRLILVRNPHSPQPYEVALLSTDTTSPAEQVVARYTDRWPIEVCFQDSRAHLGLEQAQNRTRAAVERTVPFQLLAYSLVVVWYRWHGQGQADVAARRYHQPWYRSKTDLAFSDMIAALRRQVIEHRISCRVPDLGLGGLIREIVRDWFDIAA</sequence>
<reference evidence="3 4" key="1">
    <citation type="submission" date="2020-08" db="EMBL/GenBank/DDBJ databases">
        <title>Sequencing the genomes of 1000 actinobacteria strains.</title>
        <authorList>
            <person name="Klenk H.-P."/>
        </authorList>
    </citation>
    <scope>NUCLEOTIDE SEQUENCE [LARGE SCALE GENOMIC DNA]</scope>
    <source>
        <strain evidence="3 4">DSM 44598</strain>
    </source>
</reference>
<comment type="caution">
    <text evidence="3">The sequence shown here is derived from an EMBL/GenBank/DDBJ whole genome shotgun (WGS) entry which is preliminary data.</text>
</comment>
<organism evidence="3 4">
    <name type="scientific">Nocardiopsis metallicus</name>
    <dbReference type="NCBI Taxonomy" id="179819"/>
    <lineage>
        <taxon>Bacteria</taxon>
        <taxon>Bacillati</taxon>
        <taxon>Actinomycetota</taxon>
        <taxon>Actinomycetes</taxon>
        <taxon>Streptosporangiales</taxon>
        <taxon>Nocardiopsidaceae</taxon>
        <taxon>Nocardiopsis</taxon>
    </lineage>
</organism>
<accession>A0A840WP39</accession>
<dbReference type="RefSeq" id="WP_184366703.1">
    <property type="nucleotide sequence ID" value="NZ_BAAAKM010000018.1"/>
</dbReference>
<feature type="compositionally biased region" description="Polar residues" evidence="1">
    <location>
        <begin position="279"/>
        <end position="292"/>
    </location>
</feature>
<dbReference type="Pfam" id="PF13546">
    <property type="entry name" value="DDE_5"/>
    <property type="match status" value="2"/>
</dbReference>
<evidence type="ECO:0000313" key="3">
    <source>
        <dbReference type="EMBL" id="MBB5493506.1"/>
    </source>
</evidence>
<proteinExistence type="predicted"/>
<dbReference type="SUPFAM" id="SSF53098">
    <property type="entry name" value="Ribonuclease H-like"/>
    <property type="match status" value="1"/>
</dbReference>
<evidence type="ECO:0000313" key="4">
    <source>
        <dbReference type="Proteomes" id="UP000579647"/>
    </source>
</evidence>
<dbReference type="InterPro" id="IPR038721">
    <property type="entry name" value="IS701-like_DDE_dom"/>
</dbReference>
<feature type="region of interest" description="Disordered" evidence="1">
    <location>
        <begin position="265"/>
        <end position="292"/>
    </location>
</feature>